<accession>A0A0R2F4Y9</accession>
<evidence type="ECO:0000313" key="1">
    <source>
        <dbReference type="EMBL" id="KRN21381.1"/>
    </source>
</evidence>
<sequence length="98" mass="11461">MHTRNLNLDGEQVSSHQNWTFATFKSPWLWVYGWNQTAGAGDYYKVKIHSYHGVRFRVLSAAGGAGIWTYEHFYATKKVAKVMKNRHFSGERYYPEIN</sequence>
<dbReference type="Proteomes" id="UP000051442">
    <property type="component" value="Unassembled WGS sequence"/>
</dbReference>
<dbReference type="PATRIC" id="fig|1423804.4.peg.1205"/>
<protein>
    <submittedName>
        <fullName evidence="1">Uncharacterized protein</fullName>
    </submittedName>
</protein>
<keyword evidence="2" id="KW-1185">Reference proteome</keyword>
<organism evidence="1 2">
    <name type="scientific">Secundilactobacillus similis DSM 23365 = JCM 2765</name>
    <dbReference type="NCBI Taxonomy" id="1423804"/>
    <lineage>
        <taxon>Bacteria</taxon>
        <taxon>Bacillati</taxon>
        <taxon>Bacillota</taxon>
        <taxon>Bacilli</taxon>
        <taxon>Lactobacillales</taxon>
        <taxon>Lactobacillaceae</taxon>
        <taxon>Secundilactobacillus</taxon>
    </lineage>
</organism>
<gene>
    <name evidence="1" type="ORF">FD14_GL001123</name>
</gene>
<comment type="caution">
    <text evidence="1">The sequence shown here is derived from an EMBL/GenBank/DDBJ whole genome shotgun (WGS) entry which is preliminary data.</text>
</comment>
<dbReference type="AlphaFoldDB" id="A0A0R2F4Y9"/>
<proteinExistence type="predicted"/>
<reference evidence="1 2" key="1">
    <citation type="journal article" date="2015" name="Genome Announc.">
        <title>Expanding the biotechnology potential of lactobacilli through comparative genomics of 213 strains and associated genera.</title>
        <authorList>
            <person name="Sun Z."/>
            <person name="Harris H.M."/>
            <person name="McCann A."/>
            <person name="Guo C."/>
            <person name="Argimon S."/>
            <person name="Zhang W."/>
            <person name="Yang X."/>
            <person name="Jeffery I.B."/>
            <person name="Cooney J.C."/>
            <person name="Kagawa T.F."/>
            <person name="Liu W."/>
            <person name="Song Y."/>
            <person name="Salvetti E."/>
            <person name="Wrobel A."/>
            <person name="Rasinkangas P."/>
            <person name="Parkhill J."/>
            <person name="Rea M.C."/>
            <person name="O'Sullivan O."/>
            <person name="Ritari J."/>
            <person name="Douillard F.P."/>
            <person name="Paul Ross R."/>
            <person name="Yang R."/>
            <person name="Briner A.E."/>
            <person name="Felis G.E."/>
            <person name="de Vos W.M."/>
            <person name="Barrangou R."/>
            <person name="Klaenhammer T.R."/>
            <person name="Caufield P.W."/>
            <person name="Cui Y."/>
            <person name="Zhang H."/>
            <person name="O'Toole P.W."/>
        </authorList>
    </citation>
    <scope>NUCLEOTIDE SEQUENCE [LARGE SCALE GENOMIC DNA]</scope>
    <source>
        <strain evidence="1 2">DSM 23365</strain>
    </source>
</reference>
<evidence type="ECO:0000313" key="2">
    <source>
        <dbReference type="Proteomes" id="UP000051442"/>
    </source>
</evidence>
<dbReference type="EMBL" id="AYZM01000117">
    <property type="protein sequence ID" value="KRN21381.1"/>
    <property type="molecule type" value="Genomic_DNA"/>
</dbReference>
<name>A0A0R2F4Y9_9LACO</name>